<keyword evidence="2" id="KW-1185">Reference proteome</keyword>
<dbReference type="RefSeq" id="WP_114790808.1">
    <property type="nucleotide sequence ID" value="NZ_CP139960.1"/>
</dbReference>
<sequence length="252" mass="28209">MPYPNINAVIADLQLIVNHCKINNLRAGYFAALYLRMTQAVKEGIAKGIFEDGPRMEQLDVHFAARYTDAWKCFLAQQPCSPSWQYTFTSSSNTNNIVLQHLLLGINTHINLDLAIAAAAIAPGDKIDDLEKDFNAINSIIAGLFDDVQECLSQVWAPMRFLARVMNGRHEAVLNFSIDKARATSWSNAVLLANMTPDQQSKHIEAMDHLVMKLGKKIEQPGPWAIYLLKLIRKTEFDVPARTIGLIESIVM</sequence>
<evidence type="ECO:0000313" key="1">
    <source>
        <dbReference type="EMBL" id="WQD38056.1"/>
    </source>
</evidence>
<dbReference type="InterPro" id="IPR046037">
    <property type="entry name" value="DUF5995"/>
</dbReference>
<dbReference type="Pfam" id="PF19458">
    <property type="entry name" value="DUF5995"/>
    <property type="match status" value="1"/>
</dbReference>
<name>A0ABZ0W4K5_9BACT</name>
<dbReference type="EMBL" id="CP139960">
    <property type="protein sequence ID" value="WQD38056.1"/>
    <property type="molecule type" value="Genomic_DNA"/>
</dbReference>
<reference evidence="1 2" key="1">
    <citation type="submission" date="2023-12" db="EMBL/GenBank/DDBJ databases">
        <title>Genome sequencing and assembly of bacterial species from a model synthetic community.</title>
        <authorList>
            <person name="Hogle S.L."/>
        </authorList>
    </citation>
    <scope>NUCLEOTIDE SEQUENCE [LARGE SCALE GENOMIC DNA]</scope>
    <source>
        <strain evidence="1 2">HAMBI_3031</strain>
    </source>
</reference>
<protein>
    <submittedName>
        <fullName evidence="1">DUF5995 family protein</fullName>
    </submittedName>
</protein>
<gene>
    <name evidence="1" type="ORF">U0035_20525</name>
</gene>
<accession>A0ABZ0W4K5</accession>
<organism evidence="1 2">
    <name type="scientific">Niabella yanshanensis</name>
    <dbReference type="NCBI Taxonomy" id="577386"/>
    <lineage>
        <taxon>Bacteria</taxon>
        <taxon>Pseudomonadati</taxon>
        <taxon>Bacteroidota</taxon>
        <taxon>Chitinophagia</taxon>
        <taxon>Chitinophagales</taxon>
        <taxon>Chitinophagaceae</taxon>
        <taxon>Niabella</taxon>
    </lineage>
</organism>
<proteinExistence type="predicted"/>
<dbReference type="Proteomes" id="UP001325680">
    <property type="component" value="Chromosome"/>
</dbReference>
<evidence type="ECO:0000313" key="2">
    <source>
        <dbReference type="Proteomes" id="UP001325680"/>
    </source>
</evidence>